<dbReference type="AlphaFoldDB" id="A0A6N2T5D0"/>
<reference evidence="1" key="1">
    <citation type="submission" date="2019-11" db="EMBL/GenBank/DDBJ databases">
        <authorList>
            <person name="Feng L."/>
        </authorList>
    </citation>
    <scope>NUCLEOTIDE SEQUENCE</scope>
    <source>
        <strain evidence="1">CnexileLFYP112</strain>
    </source>
</reference>
<dbReference type="PROSITE" id="PS51257">
    <property type="entry name" value="PROKAR_LIPOPROTEIN"/>
    <property type="match status" value="1"/>
</dbReference>
<sequence>MRRLKREKSTVIKVSVIVLIVAMLLCSCNRKEKEAGRKDGEKQTEDQKIAEYIEQKYGVASNPIYGRRTVHTEMQSGQKTTTFKEKIKEDSKDGSVLYKKVATEKELDGLVCVYIKEQGDNGIFLCAEYLYNRDEAVTNTYTVTLSETQENKRCYAIVEDGYLTGISITEEKDDVLDKLRYDEKISTYKCTDNGLENLYTIERKLELGDVSELREFKIKSKSEVLVYASGYGSYTYEGAEYISTQKEFCVKANQLLKDSSIDCIKMNKTSWSNRWFGMDIDESGMGKNMVKLDYSYSEPVVDETGDEVTDITIDINKEKQQFVGTEKLEEIEDNPVDYNQTNETMPQDSLVMPDNIPESINKNELQDLREFSIDGFWHSSDYRYVYHIYTQHPDNGFGTLYFADLEGESKAKHGQVKQTSSYSVILKAMEDNGFSPEVFAVNNQLRSDEITLVKAEDGLASILAGRWSDGRITYTFDSDGEYEVKTSNDWYWGQYFIIDENKIVLGKQIDNLKIYEYTVEGDSLIIDERAFVRQ</sequence>
<organism evidence="1">
    <name type="scientific">[Clostridium] nexile</name>
    <dbReference type="NCBI Taxonomy" id="29361"/>
    <lineage>
        <taxon>Bacteria</taxon>
        <taxon>Bacillati</taxon>
        <taxon>Bacillota</taxon>
        <taxon>Clostridia</taxon>
        <taxon>Lachnospirales</taxon>
        <taxon>Lachnospiraceae</taxon>
        <taxon>Tyzzerella</taxon>
    </lineage>
</organism>
<dbReference type="EMBL" id="CACRTG010000011">
    <property type="protein sequence ID" value="VYS99330.1"/>
    <property type="molecule type" value="Genomic_DNA"/>
</dbReference>
<accession>A0A6N2T5D0</accession>
<protein>
    <submittedName>
        <fullName evidence="1">Uncharacterized protein</fullName>
    </submittedName>
</protein>
<proteinExistence type="predicted"/>
<gene>
    <name evidence="1" type="ORF">CNLFYP112_01582</name>
</gene>
<name>A0A6N2T5D0_9FIRM</name>
<evidence type="ECO:0000313" key="1">
    <source>
        <dbReference type="EMBL" id="VYS99330.1"/>
    </source>
</evidence>